<dbReference type="Proteomes" id="UP000199153">
    <property type="component" value="Unassembled WGS sequence"/>
</dbReference>
<sequence length="271" mass="30256">MTLHAAIEQVLAQGKRMMTPVEIADSLNKNSWYSKKDGSAIKSSQIGARVKNYPHLFRKEGSLISLKSNTGTKKLNITKPKGKVGLSDENLKLKLTLKVLMNEKNFKPAGEIDGNLPDIPGLYCLRIAQPGILPVSFSSVLKSREHNIIYIGIASKSLRKRLNQELRAKGHGTFFRSIGAVLGYVPEKGSLVGKRNQNNYRFAKGDEKKIIAWINENLRVNWVQLEEDLSSFEAVLLNEQLPLLNIAGNPGALEEIRLLRNKCKQIARTKD</sequence>
<organism evidence="2 3">
    <name type="scientific">Salegentibacter flavus</name>
    <dbReference type="NCBI Taxonomy" id="287099"/>
    <lineage>
        <taxon>Bacteria</taxon>
        <taxon>Pseudomonadati</taxon>
        <taxon>Bacteroidota</taxon>
        <taxon>Flavobacteriia</taxon>
        <taxon>Flavobacteriales</taxon>
        <taxon>Flavobacteriaceae</taxon>
        <taxon>Salegentibacter</taxon>
    </lineage>
</organism>
<protein>
    <recommendedName>
        <fullName evidence="1">GIY-YIG catalytic domain-containing protein</fullName>
    </recommendedName>
</protein>
<keyword evidence="3" id="KW-1185">Reference proteome</keyword>
<gene>
    <name evidence="2" type="ORF">SAMN05660413_01525</name>
</gene>
<dbReference type="EMBL" id="FOVL01000007">
    <property type="protein sequence ID" value="SFN53767.1"/>
    <property type="molecule type" value="Genomic_DNA"/>
</dbReference>
<evidence type="ECO:0000313" key="2">
    <source>
        <dbReference type="EMBL" id="SFN53767.1"/>
    </source>
</evidence>
<evidence type="ECO:0000259" key="1">
    <source>
        <dbReference type="Pfam" id="PF20815"/>
    </source>
</evidence>
<dbReference type="STRING" id="287099.SAMN05660413_01525"/>
<dbReference type="RefSeq" id="WP_175494776.1">
    <property type="nucleotide sequence ID" value="NZ_FOVL01000007.1"/>
</dbReference>
<proteinExistence type="predicted"/>
<dbReference type="InterPro" id="IPR049311">
    <property type="entry name" value="GIY_YIG_cat"/>
</dbReference>
<name>A0A1I4ZUC9_9FLAO</name>
<feature type="domain" description="GIY-YIG catalytic" evidence="1">
    <location>
        <begin position="121"/>
        <end position="261"/>
    </location>
</feature>
<evidence type="ECO:0000313" key="3">
    <source>
        <dbReference type="Proteomes" id="UP000199153"/>
    </source>
</evidence>
<dbReference type="AlphaFoldDB" id="A0A1I4ZUC9"/>
<accession>A0A1I4ZUC9</accession>
<dbReference type="Pfam" id="PF20815">
    <property type="entry name" value="GIY_YIG_2"/>
    <property type="match status" value="1"/>
</dbReference>
<reference evidence="2 3" key="1">
    <citation type="submission" date="2016-10" db="EMBL/GenBank/DDBJ databases">
        <authorList>
            <person name="de Groot N.N."/>
        </authorList>
    </citation>
    <scope>NUCLEOTIDE SEQUENCE [LARGE SCALE GENOMIC DNA]</scope>
    <source>
        <strain evidence="2 3">DSM 17794</strain>
    </source>
</reference>